<dbReference type="PANTHER" id="PTHR13696">
    <property type="entry name" value="P-LOOP CONTAINING NUCLEOSIDE TRIPHOSPHATE HYDROLASE"/>
    <property type="match status" value="1"/>
</dbReference>
<protein>
    <submittedName>
        <fullName evidence="2">ParA family protein</fullName>
    </submittedName>
</protein>
<evidence type="ECO:0000313" key="3">
    <source>
        <dbReference type="Proteomes" id="UP000746690"/>
    </source>
</evidence>
<evidence type="ECO:0000259" key="1">
    <source>
        <dbReference type="Pfam" id="PF13614"/>
    </source>
</evidence>
<dbReference type="InterPro" id="IPR050678">
    <property type="entry name" value="DNA_Partitioning_ATPase"/>
</dbReference>
<name>A0ABX1S051_9FLAO</name>
<dbReference type="PANTHER" id="PTHR13696:SF52">
    <property type="entry name" value="PARA FAMILY PROTEIN CT_582"/>
    <property type="match status" value="1"/>
</dbReference>
<gene>
    <name evidence="2" type="ORF">HHX25_13940</name>
</gene>
<feature type="domain" description="AAA" evidence="1">
    <location>
        <begin position="3"/>
        <end position="177"/>
    </location>
</feature>
<reference evidence="2 3" key="1">
    <citation type="submission" date="2020-04" db="EMBL/GenBank/DDBJ databases">
        <title>A Flavivirga sp. nov.</title>
        <authorList>
            <person name="Sun X."/>
        </authorList>
    </citation>
    <scope>NUCLEOTIDE SEQUENCE [LARGE SCALE GENOMIC DNA]</scope>
    <source>
        <strain evidence="2 3">Y03</strain>
    </source>
</reference>
<keyword evidence="3" id="KW-1185">Reference proteome</keyword>
<dbReference type="SUPFAM" id="SSF52540">
    <property type="entry name" value="P-loop containing nucleoside triphosphate hydrolases"/>
    <property type="match status" value="1"/>
</dbReference>
<dbReference type="InterPro" id="IPR025669">
    <property type="entry name" value="AAA_dom"/>
</dbReference>
<accession>A0ABX1S051</accession>
<dbReference type="Gene3D" id="3.40.50.300">
    <property type="entry name" value="P-loop containing nucleotide triphosphate hydrolases"/>
    <property type="match status" value="1"/>
</dbReference>
<comment type="caution">
    <text evidence="2">The sequence shown here is derived from an EMBL/GenBank/DDBJ whole genome shotgun (WGS) entry which is preliminary data.</text>
</comment>
<dbReference type="Pfam" id="PF13614">
    <property type="entry name" value="AAA_31"/>
    <property type="match status" value="1"/>
</dbReference>
<dbReference type="RefSeq" id="WP_169674728.1">
    <property type="nucleotide sequence ID" value="NZ_JABBHF010000007.1"/>
</dbReference>
<organism evidence="2 3">
    <name type="scientific">Flavivirga algicola</name>
    <dbReference type="NCBI Taxonomy" id="2729136"/>
    <lineage>
        <taxon>Bacteria</taxon>
        <taxon>Pseudomonadati</taxon>
        <taxon>Bacteroidota</taxon>
        <taxon>Flavobacteriia</taxon>
        <taxon>Flavobacteriales</taxon>
        <taxon>Flavobacteriaceae</taxon>
        <taxon>Flavivirga</taxon>
    </lineage>
</organism>
<dbReference type="InterPro" id="IPR027417">
    <property type="entry name" value="P-loop_NTPase"/>
</dbReference>
<dbReference type="Proteomes" id="UP000746690">
    <property type="component" value="Unassembled WGS sequence"/>
</dbReference>
<proteinExistence type="predicted"/>
<sequence length="361" mass="40627">MKKIIAIANQKGGVGKTTTSINLADALGLLEKKVLLIDLDPQANSTSGIGLIPSDVKHSSLDFFHSTFNAKKNIVKPNFTHFDFIPSNIRLASVEINKSKIIDLFVLKNALSKLTENYEYILIDCSPSFGLLTLSALTACHSVIIPVQCEFYALEGLNKLLITIKSIKKSSNSNIDIEGLLITMFDSRTSLSSQLQTELVKHFGPMVFDTVIRRNVKLRESPSYGLSVIKYSPDSIGAENYLNLGAELINNNEEIAKNSENENNLSKILKHNTEDVDRIIKTHVNSKTGKKEGDYNHLIGLRKVEINNLLGFSYNDMHSNIWMYRMSSSFSITKKNYLYLYFENEKIVDYKLTTFKINKVQ</sequence>
<dbReference type="EMBL" id="JABBHF010000007">
    <property type="protein sequence ID" value="NMH88610.1"/>
    <property type="molecule type" value="Genomic_DNA"/>
</dbReference>
<evidence type="ECO:0000313" key="2">
    <source>
        <dbReference type="EMBL" id="NMH88610.1"/>
    </source>
</evidence>
<dbReference type="CDD" id="cd02042">
    <property type="entry name" value="ParAB_family"/>
    <property type="match status" value="1"/>
</dbReference>